<proteinExistence type="predicted"/>
<organism evidence="1 2">
    <name type="scientific">Pseudomonas gingeri</name>
    <dbReference type="NCBI Taxonomy" id="117681"/>
    <lineage>
        <taxon>Bacteria</taxon>
        <taxon>Pseudomonadati</taxon>
        <taxon>Pseudomonadota</taxon>
        <taxon>Gammaproteobacteria</taxon>
        <taxon>Pseudomonadales</taxon>
        <taxon>Pseudomonadaceae</taxon>
        <taxon>Pseudomonas</taxon>
    </lineage>
</organism>
<gene>
    <name evidence="1" type="ORF">HX829_28100</name>
</gene>
<dbReference type="AlphaFoldDB" id="A0A7Y7WIU9"/>
<dbReference type="RefSeq" id="WP_177145523.1">
    <property type="nucleotide sequence ID" value="NZ_JACAPU010000043.1"/>
</dbReference>
<name>A0A7Y7WIU9_9PSED</name>
<dbReference type="EMBL" id="JACAPU010000043">
    <property type="protein sequence ID" value="NWB50341.1"/>
    <property type="molecule type" value="Genomic_DNA"/>
</dbReference>
<evidence type="ECO:0000313" key="2">
    <source>
        <dbReference type="Proteomes" id="UP000582981"/>
    </source>
</evidence>
<sequence length="279" mass="28467">MSLLGTGLLPDPSAQATARNRVTGTTAGQSFDSAGQAASIAWNQGTAVALTLLDVPLVRDNCLPVAVNYRVFSNVDIALNCPNPDGTVTPKLATNGLLGFTVVALPLPANSHCEAVMVNAVREVFGTCVNPATNQPTATYWATPSSVPKLLNISGNPASQAKFANDLGYVAVTYQLASGGLAAALWHPATSQIFLVNTAANITSVAIVALAGSNRMLLNQTDSSQIVAGASWTVENGVQALGTYQGQTVTGVDIDTSGSYAAASATVGGKLIALRAILP</sequence>
<comment type="caution">
    <text evidence="1">The sequence shown here is derived from an EMBL/GenBank/DDBJ whole genome shotgun (WGS) entry which is preliminary data.</text>
</comment>
<reference evidence="1 2" key="1">
    <citation type="submission" date="2020-04" db="EMBL/GenBank/DDBJ databases">
        <title>Molecular characterization of pseudomonads from Agaricus bisporus reveal novel blotch 2 pathogens in Western Europe.</title>
        <authorList>
            <person name="Taparia T."/>
            <person name="Krijger M."/>
            <person name="Haynes E."/>
            <person name="Elpinstone J.G."/>
            <person name="Noble R."/>
            <person name="Van Der Wolf J."/>
        </authorList>
    </citation>
    <scope>NUCLEOTIDE SEQUENCE [LARGE SCALE GENOMIC DNA]</scope>
    <source>
        <strain evidence="1 2">F1001</strain>
    </source>
</reference>
<evidence type="ECO:0000313" key="1">
    <source>
        <dbReference type="EMBL" id="NWB50341.1"/>
    </source>
</evidence>
<accession>A0A7Y7WIU9</accession>
<protein>
    <submittedName>
        <fullName evidence="1">Uncharacterized protein</fullName>
    </submittedName>
</protein>
<dbReference type="Proteomes" id="UP000582981">
    <property type="component" value="Unassembled WGS sequence"/>
</dbReference>